<accession>A0A0E9T1V7</accession>
<reference evidence="1" key="2">
    <citation type="journal article" date="2015" name="Fish Shellfish Immunol.">
        <title>Early steps in the European eel (Anguilla anguilla)-Vibrio vulnificus interaction in the gills: Role of the RtxA13 toxin.</title>
        <authorList>
            <person name="Callol A."/>
            <person name="Pajuelo D."/>
            <person name="Ebbesson L."/>
            <person name="Teles M."/>
            <person name="MacKenzie S."/>
            <person name="Amaro C."/>
        </authorList>
    </citation>
    <scope>NUCLEOTIDE SEQUENCE</scope>
</reference>
<organism evidence="1">
    <name type="scientific">Anguilla anguilla</name>
    <name type="common">European freshwater eel</name>
    <name type="synonym">Muraena anguilla</name>
    <dbReference type="NCBI Taxonomy" id="7936"/>
    <lineage>
        <taxon>Eukaryota</taxon>
        <taxon>Metazoa</taxon>
        <taxon>Chordata</taxon>
        <taxon>Craniata</taxon>
        <taxon>Vertebrata</taxon>
        <taxon>Euteleostomi</taxon>
        <taxon>Actinopterygii</taxon>
        <taxon>Neopterygii</taxon>
        <taxon>Teleostei</taxon>
        <taxon>Anguilliformes</taxon>
        <taxon>Anguillidae</taxon>
        <taxon>Anguilla</taxon>
    </lineage>
</organism>
<name>A0A0E9T1V7_ANGAN</name>
<proteinExistence type="predicted"/>
<evidence type="ECO:0000313" key="1">
    <source>
        <dbReference type="EMBL" id="JAH47529.1"/>
    </source>
</evidence>
<reference evidence="1" key="1">
    <citation type="submission" date="2014-11" db="EMBL/GenBank/DDBJ databases">
        <authorList>
            <person name="Amaro Gonzalez C."/>
        </authorList>
    </citation>
    <scope>NUCLEOTIDE SEQUENCE</scope>
</reference>
<dbReference type="EMBL" id="GBXM01061048">
    <property type="protein sequence ID" value="JAH47529.1"/>
    <property type="molecule type" value="Transcribed_RNA"/>
</dbReference>
<protein>
    <submittedName>
        <fullName evidence="1">Uncharacterized protein</fullName>
    </submittedName>
</protein>
<sequence length="47" mass="5031">MSLMGFQSNASVVALFTSLGFQMTPRVILGTGDKRRPCSLALSTVLK</sequence>
<dbReference type="AlphaFoldDB" id="A0A0E9T1V7"/>